<protein>
    <submittedName>
        <fullName evidence="2">Uncharacterized protein</fullName>
    </submittedName>
</protein>
<dbReference type="KEGG" id="kpul:GXN76_12320"/>
<evidence type="ECO:0000256" key="1">
    <source>
        <dbReference type="SAM" id="MobiDB-lite"/>
    </source>
</evidence>
<keyword evidence="3" id="KW-1185">Reference proteome</keyword>
<reference evidence="2 3" key="1">
    <citation type="submission" date="2020-01" db="EMBL/GenBank/DDBJ databases">
        <authorList>
            <person name="Gulvik C.A."/>
            <person name="Batra D.G."/>
        </authorList>
    </citation>
    <scope>NUCLEOTIDE SEQUENCE [LARGE SCALE GENOMIC DNA]</scope>
    <source>
        <strain evidence="2 3">W9323</strain>
    </source>
</reference>
<organism evidence="2 3">
    <name type="scientific">Kroppenstedtia pulmonis</name>
    <dbReference type="NCBI Taxonomy" id="1380685"/>
    <lineage>
        <taxon>Bacteria</taxon>
        <taxon>Bacillati</taxon>
        <taxon>Bacillota</taxon>
        <taxon>Bacilli</taxon>
        <taxon>Bacillales</taxon>
        <taxon>Thermoactinomycetaceae</taxon>
        <taxon>Kroppenstedtia</taxon>
    </lineage>
</organism>
<dbReference type="AlphaFoldDB" id="A0A7D4CP23"/>
<evidence type="ECO:0000313" key="3">
    <source>
        <dbReference type="Proteomes" id="UP000503088"/>
    </source>
</evidence>
<feature type="region of interest" description="Disordered" evidence="1">
    <location>
        <begin position="45"/>
        <end position="67"/>
    </location>
</feature>
<evidence type="ECO:0000313" key="2">
    <source>
        <dbReference type="EMBL" id="QKG85178.1"/>
    </source>
</evidence>
<dbReference type="EMBL" id="CP048104">
    <property type="protein sequence ID" value="QKG85178.1"/>
    <property type="molecule type" value="Genomic_DNA"/>
</dbReference>
<dbReference type="Proteomes" id="UP000503088">
    <property type="component" value="Chromosome"/>
</dbReference>
<name>A0A7D4CP23_9BACL</name>
<proteinExistence type="predicted"/>
<sequence length="67" mass="7202">MGCGRRRRRGRENCRVRARVNPDLKVVGAGNIEVAPVTLAGNDIEQTAVESGPGSQKASQLSNNRDL</sequence>
<accession>A0A7D4CP23</accession>
<gene>
    <name evidence="2" type="ORF">GXN76_12320</name>
</gene>
<dbReference type="RefSeq" id="WP_173223588.1">
    <property type="nucleotide sequence ID" value="NZ_CP048104.1"/>
</dbReference>